<dbReference type="EMBL" id="LLXH01007957">
    <property type="protein sequence ID" value="PKC51278.1"/>
    <property type="molecule type" value="Genomic_DNA"/>
</dbReference>
<accession>A0A2N0QJP8</accession>
<dbReference type="Proteomes" id="UP000232688">
    <property type="component" value="Unassembled WGS sequence"/>
</dbReference>
<reference evidence="2 3" key="1">
    <citation type="submission" date="2017-10" db="EMBL/GenBank/DDBJ databases">
        <title>Extensive intraspecific genome diversity in a model arbuscular mycorrhizal fungus.</title>
        <authorList>
            <person name="Chen E.C.H."/>
            <person name="Morin E."/>
            <person name="Baudet D."/>
            <person name="Noel J."/>
            <person name="Ndikumana S."/>
            <person name="Charron P."/>
            <person name="St-Onge C."/>
            <person name="Giorgi J."/>
            <person name="Grigoriev I.V."/>
            <person name="Roux C."/>
            <person name="Martin F.M."/>
            <person name="Corradi N."/>
        </authorList>
    </citation>
    <scope>NUCLEOTIDE SEQUENCE [LARGE SCALE GENOMIC DNA]</scope>
    <source>
        <strain evidence="2 3">A1</strain>
    </source>
</reference>
<sequence length="126" mass="12993">KVAALYENGVTSGTGPTTFNSNANVTRGQIATFIVKAEEATAYTELTIEGISNNTIQTNKGTYTSTSNTTTIFSTENTNALIGATVKVKIEGNQITGVNALTLNASGTASDPKVFNGKNAAITGLQ</sequence>
<proteinExistence type="predicted"/>
<reference evidence="2 3" key="2">
    <citation type="submission" date="2017-10" db="EMBL/GenBank/DDBJ databases">
        <title>Genome analyses suggest a sexual origin of heterokaryosis in a supposedly ancient asexual fungus.</title>
        <authorList>
            <person name="Corradi N."/>
            <person name="Sedzielewska K."/>
            <person name="Noel J."/>
            <person name="Charron P."/>
            <person name="Farinelli L."/>
            <person name="Marton T."/>
            <person name="Kruger M."/>
            <person name="Pelin A."/>
            <person name="Brachmann A."/>
            <person name="Corradi N."/>
        </authorList>
    </citation>
    <scope>NUCLEOTIDE SEQUENCE [LARGE SCALE GENOMIC DNA]</scope>
    <source>
        <strain evidence="2 3">A1</strain>
    </source>
</reference>
<comment type="caution">
    <text evidence="2">The sequence shown here is derived from an EMBL/GenBank/DDBJ whole genome shotgun (WGS) entry which is preliminary data.</text>
</comment>
<feature type="non-terminal residue" evidence="2">
    <location>
        <position position="1"/>
    </location>
</feature>
<dbReference type="InterPro" id="IPR001119">
    <property type="entry name" value="SLH_dom"/>
</dbReference>
<protein>
    <recommendedName>
        <fullName evidence="1">SLH domain-containing protein</fullName>
    </recommendedName>
</protein>
<evidence type="ECO:0000313" key="2">
    <source>
        <dbReference type="EMBL" id="PKC51278.1"/>
    </source>
</evidence>
<name>A0A2N0QJP8_9GLOM</name>
<gene>
    <name evidence="2" type="ORF">RhiirA1_484112</name>
</gene>
<evidence type="ECO:0000259" key="1">
    <source>
        <dbReference type="PROSITE" id="PS51272"/>
    </source>
</evidence>
<evidence type="ECO:0000313" key="3">
    <source>
        <dbReference type="Proteomes" id="UP000232688"/>
    </source>
</evidence>
<organism evidence="2 3">
    <name type="scientific">Rhizophagus irregularis</name>
    <dbReference type="NCBI Taxonomy" id="588596"/>
    <lineage>
        <taxon>Eukaryota</taxon>
        <taxon>Fungi</taxon>
        <taxon>Fungi incertae sedis</taxon>
        <taxon>Mucoromycota</taxon>
        <taxon>Glomeromycotina</taxon>
        <taxon>Glomeromycetes</taxon>
        <taxon>Glomerales</taxon>
        <taxon>Glomeraceae</taxon>
        <taxon>Rhizophagus</taxon>
    </lineage>
</organism>
<dbReference type="AlphaFoldDB" id="A0A2N0QJP8"/>
<dbReference type="VEuPathDB" id="FungiDB:RhiirA1_484112"/>
<feature type="domain" description="SLH" evidence="1">
    <location>
        <begin position="1"/>
        <end position="48"/>
    </location>
</feature>
<dbReference type="PROSITE" id="PS51272">
    <property type="entry name" value="SLH"/>
    <property type="match status" value="1"/>
</dbReference>
<dbReference type="Pfam" id="PF00395">
    <property type="entry name" value="SLH"/>
    <property type="match status" value="1"/>
</dbReference>